<dbReference type="HAMAP" id="MF_01371_B">
    <property type="entry name" value="Ribosomal_uL30_B"/>
    <property type="match status" value="1"/>
</dbReference>
<evidence type="ECO:0000313" key="7">
    <source>
        <dbReference type="EMBL" id="HIU98256.1"/>
    </source>
</evidence>
<protein>
    <recommendedName>
        <fullName evidence="5">Large ribosomal subunit protein uL30</fullName>
    </recommendedName>
</protein>
<accession>A0A9D1SW08</accession>
<dbReference type="GO" id="GO:0022625">
    <property type="term" value="C:cytosolic large ribosomal subunit"/>
    <property type="evidence" value="ECO:0007669"/>
    <property type="project" value="TreeGrafter"/>
</dbReference>
<evidence type="ECO:0000256" key="4">
    <source>
        <dbReference type="ARBA" id="ARBA00023274"/>
    </source>
</evidence>
<dbReference type="NCBIfam" id="TIGR01308">
    <property type="entry name" value="rpmD_bact"/>
    <property type="match status" value="1"/>
</dbReference>
<dbReference type="PANTHER" id="PTHR15892:SF2">
    <property type="entry name" value="LARGE RIBOSOMAL SUBUNIT PROTEIN UL30M"/>
    <property type="match status" value="1"/>
</dbReference>
<dbReference type="PIRSF" id="PIRSF002211">
    <property type="entry name" value="Ribosomal_L30_bac-type"/>
    <property type="match status" value="1"/>
</dbReference>
<dbReference type="Proteomes" id="UP000886857">
    <property type="component" value="Unassembled WGS sequence"/>
</dbReference>
<keyword evidence="4 5" id="KW-0687">Ribonucleoprotein</keyword>
<evidence type="ECO:0000313" key="8">
    <source>
        <dbReference type="Proteomes" id="UP000886857"/>
    </source>
</evidence>
<dbReference type="Gene3D" id="3.30.1390.20">
    <property type="entry name" value="Ribosomal protein L30, ferredoxin-like fold domain"/>
    <property type="match status" value="1"/>
</dbReference>
<dbReference type="SUPFAM" id="SSF55129">
    <property type="entry name" value="Ribosomal protein L30p/L7e"/>
    <property type="match status" value="1"/>
</dbReference>
<dbReference type="GO" id="GO:0006412">
    <property type="term" value="P:translation"/>
    <property type="evidence" value="ECO:0007669"/>
    <property type="project" value="UniProtKB-UniRule"/>
</dbReference>
<keyword evidence="3 5" id="KW-0689">Ribosomal protein</keyword>
<dbReference type="InterPro" id="IPR036919">
    <property type="entry name" value="Ribo_uL30_ferredoxin-like_sf"/>
</dbReference>
<evidence type="ECO:0000256" key="1">
    <source>
        <dbReference type="ARBA" id="ARBA00007594"/>
    </source>
</evidence>
<dbReference type="GO" id="GO:0003735">
    <property type="term" value="F:structural constituent of ribosome"/>
    <property type="evidence" value="ECO:0007669"/>
    <property type="project" value="InterPro"/>
</dbReference>
<sequence length="68" mass="7463">MAAAKKKEEAKMIKVTLVKSTIACLKNQKANVEALGLHKVGSSNTFRDDAVVRGMIRKVSHLVKVEEI</sequence>
<evidence type="ECO:0000256" key="3">
    <source>
        <dbReference type="ARBA" id="ARBA00022980"/>
    </source>
</evidence>
<dbReference type="InterPro" id="IPR005996">
    <property type="entry name" value="Ribosomal_uL30_bac-type"/>
</dbReference>
<name>A0A9D1SW08_9FIRM</name>
<evidence type="ECO:0000259" key="6">
    <source>
        <dbReference type="Pfam" id="PF00327"/>
    </source>
</evidence>
<dbReference type="AlphaFoldDB" id="A0A9D1SW08"/>
<dbReference type="InterPro" id="IPR016082">
    <property type="entry name" value="Ribosomal_uL30_ferredoxin-like"/>
</dbReference>
<comment type="similarity">
    <text evidence="1 5">Belongs to the universal ribosomal protein uL30 family.</text>
</comment>
<organism evidence="7 8">
    <name type="scientific">Candidatus Limadaptatus stercoripullorum</name>
    <dbReference type="NCBI Taxonomy" id="2840846"/>
    <lineage>
        <taxon>Bacteria</taxon>
        <taxon>Bacillati</taxon>
        <taxon>Bacillota</taxon>
        <taxon>Clostridia</taxon>
        <taxon>Eubacteriales</taxon>
        <taxon>Candidatus Limadaptatus</taxon>
    </lineage>
</organism>
<gene>
    <name evidence="5 7" type="primary">rpmD</name>
    <name evidence="7" type="ORF">IAC73_00225</name>
</gene>
<proteinExistence type="inferred from homology"/>
<dbReference type="CDD" id="cd01658">
    <property type="entry name" value="Ribosomal_L30"/>
    <property type="match status" value="1"/>
</dbReference>
<evidence type="ECO:0000256" key="2">
    <source>
        <dbReference type="ARBA" id="ARBA00011838"/>
    </source>
</evidence>
<reference evidence="7" key="1">
    <citation type="submission" date="2020-10" db="EMBL/GenBank/DDBJ databases">
        <authorList>
            <person name="Gilroy R."/>
        </authorList>
    </citation>
    <scope>NUCLEOTIDE SEQUENCE</scope>
    <source>
        <strain evidence="7">10406</strain>
    </source>
</reference>
<dbReference type="Pfam" id="PF00327">
    <property type="entry name" value="Ribosomal_L30"/>
    <property type="match status" value="1"/>
</dbReference>
<comment type="subunit">
    <text evidence="2 5">Part of the 50S ribosomal subunit.</text>
</comment>
<evidence type="ECO:0000256" key="5">
    <source>
        <dbReference type="HAMAP-Rule" id="MF_01371"/>
    </source>
</evidence>
<comment type="caution">
    <text evidence="7">The sequence shown here is derived from an EMBL/GenBank/DDBJ whole genome shotgun (WGS) entry which is preliminary data.</text>
</comment>
<feature type="domain" description="Large ribosomal subunit protein uL30-like ferredoxin-like fold" evidence="6">
    <location>
        <begin position="13"/>
        <end position="63"/>
    </location>
</feature>
<dbReference type="EMBL" id="DVOE01000002">
    <property type="protein sequence ID" value="HIU98256.1"/>
    <property type="molecule type" value="Genomic_DNA"/>
</dbReference>
<reference evidence="7" key="2">
    <citation type="journal article" date="2021" name="PeerJ">
        <title>Extensive microbial diversity within the chicken gut microbiome revealed by metagenomics and culture.</title>
        <authorList>
            <person name="Gilroy R."/>
            <person name="Ravi A."/>
            <person name="Getino M."/>
            <person name="Pursley I."/>
            <person name="Horton D.L."/>
            <person name="Alikhan N.F."/>
            <person name="Baker D."/>
            <person name="Gharbi K."/>
            <person name="Hall N."/>
            <person name="Watson M."/>
            <person name="Adriaenssens E.M."/>
            <person name="Foster-Nyarko E."/>
            <person name="Jarju S."/>
            <person name="Secka A."/>
            <person name="Antonio M."/>
            <person name="Oren A."/>
            <person name="Chaudhuri R.R."/>
            <person name="La Ragione R."/>
            <person name="Hildebrand F."/>
            <person name="Pallen M.J."/>
        </authorList>
    </citation>
    <scope>NUCLEOTIDE SEQUENCE</scope>
    <source>
        <strain evidence="7">10406</strain>
    </source>
</reference>
<dbReference type="PANTHER" id="PTHR15892">
    <property type="entry name" value="MITOCHONDRIAL RIBOSOMAL PROTEIN L30"/>
    <property type="match status" value="1"/>
</dbReference>